<reference evidence="1" key="1">
    <citation type="submission" date="2021-02" db="EMBL/GenBank/DDBJ databases">
        <title>First Annotated Genome of the Yellow-green Alga Tribonema minus.</title>
        <authorList>
            <person name="Mahan K.M."/>
        </authorList>
    </citation>
    <scope>NUCLEOTIDE SEQUENCE</scope>
    <source>
        <strain evidence="1">UTEX B ZZ1240</strain>
    </source>
</reference>
<evidence type="ECO:0000313" key="1">
    <source>
        <dbReference type="EMBL" id="KAG5181947.1"/>
    </source>
</evidence>
<organism evidence="1 2">
    <name type="scientific">Tribonema minus</name>
    <dbReference type="NCBI Taxonomy" id="303371"/>
    <lineage>
        <taxon>Eukaryota</taxon>
        <taxon>Sar</taxon>
        <taxon>Stramenopiles</taxon>
        <taxon>Ochrophyta</taxon>
        <taxon>PX clade</taxon>
        <taxon>Xanthophyceae</taxon>
        <taxon>Tribonematales</taxon>
        <taxon>Tribonemataceae</taxon>
        <taxon>Tribonema</taxon>
    </lineage>
</organism>
<keyword evidence="2" id="KW-1185">Reference proteome</keyword>
<sequence length="114" mass="11253">MAGGGALWQQSRSPFLKPKAVPLMQLDIPAPPATAASTHDDADGPCAVCAGTGFVPCGDCAGAGHRVLTAAATATGAAAAAGRQRSLTVTCPVCVGYAKVRCTACGGRCYLCAD</sequence>
<comment type="caution">
    <text evidence="1">The sequence shown here is derived from an EMBL/GenBank/DDBJ whole genome shotgun (WGS) entry which is preliminary data.</text>
</comment>
<name>A0A836CDP9_9STRA</name>
<dbReference type="OrthoDB" id="10399206at2759"/>
<dbReference type="EMBL" id="JAFCMP010000279">
    <property type="protein sequence ID" value="KAG5181947.1"/>
    <property type="molecule type" value="Genomic_DNA"/>
</dbReference>
<evidence type="ECO:0000313" key="2">
    <source>
        <dbReference type="Proteomes" id="UP000664859"/>
    </source>
</evidence>
<dbReference type="AlphaFoldDB" id="A0A836CDP9"/>
<gene>
    <name evidence="1" type="ORF">JKP88DRAFT_221612</name>
</gene>
<protein>
    <submittedName>
        <fullName evidence="1">Uncharacterized protein</fullName>
    </submittedName>
</protein>
<dbReference type="Proteomes" id="UP000664859">
    <property type="component" value="Unassembled WGS sequence"/>
</dbReference>
<proteinExistence type="predicted"/>
<accession>A0A836CDP9</accession>